<dbReference type="InterPro" id="IPR050775">
    <property type="entry name" value="FAD-binding_Monooxygenases"/>
</dbReference>
<reference evidence="5 6" key="1">
    <citation type="submission" date="2023-08" db="EMBL/GenBank/DDBJ databases">
        <title>Black Yeasts Isolated from many extreme environments.</title>
        <authorList>
            <person name="Coleine C."/>
            <person name="Stajich J.E."/>
            <person name="Selbmann L."/>
        </authorList>
    </citation>
    <scope>NUCLEOTIDE SEQUENCE [LARGE SCALE GENOMIC DNA]</scope>
    <source>
        <strain evidence="5 6">CCFEE 5792</strain>
    </source>
</reference>
<dbReference type="PANTHER" id="PTHR43098">
    <property type="entry name" value="L-ORNITHINE N(5)-MONOOXYGENASE-RELATED"/>
    <property type="match status" value="1"/>
</dbReference>
<keyword evidence="3" id="KW-0521">NADP</keyword>
<sequence>MVNINVDALVVGAGFAGIYQTYRLRELGFNVRCIDKAGGVGGTWYWNRYPGAMSDTETYLYRYSWDKEDLCSYPWTHTYVYQPQILEYLNHVVDKHNLRKNMQFHTEMTSADWDEESRLWTITCATGDKFVARYLINALGLLSTPNYPNIKGIDSFQGTLVHTASWPEDLDLNNKTVGVIGNGSTGVQVLTALAPKVKRLVSFQRHPQYSVPSGQGPVQKGYRQWVNENYDQIYQGVWNSSTGFGVPEVSTPTMSVSAEERERTFQALWDQGNGFRFMFSGFGDITTNETANIEACKFIRSKIDEIVKDPKKAAVLKPKDLYARRPLCDTGYYQIFNQENVDIVGLQDTPITSIVPEGIETADGKVHKLDVLIFATGFDAIEGSYLRVAIKGRNHRTLKEEWKDGASAFAAVAVPGFPNMFLISGPQGPFANFPCSIESEVNFITACIQHAENQGTNGINGTVRKSPIMVAKPEANKAYQDLCFKLTEGSLFTKSASWIFGTNLEGRKPVVKFYFGGLKAYRDLTGEEEKQGFPSFSCQH</sequence>
<dbReference type="Gene3D" id="3.50.50.60">
    <property type="entry name" value="FAD/NAD(P)-binding domain"/>
    <property type="match status" value="2"/>
</dbReference>
<evidence type="ECO:0000256" key="2">
    <source>
        <dbReference type="ARBA" id="ARBA00022827"/>
    </source>
</evidence>
<dbReference type="RefSeq" id="XP_064704043.1">
    <property type="nucleotide sequence ID" value="XM_064849340.1"/>
</dbReference>
<evidence type="ECO:0000256" key="4">
    <source>
        <dbReference type="ARBA" id="ARBA00023002"/>
    </source>
</evidence>
<name>A0AAV9N4I5_9EURO</name>
<evidence type="ECO:0000256" key="1">
    <source>
        <dbReference type="ARBA" id="ARBA00022630"/>
    </source>
</evidence>
<dbReference type="InterPro" id="IPR036188">
    <property type="entry name" value="FAD/NAD-bd_sf"/>
</dbReference>
<keyword evidence="2" id="KW-0274">FAD</keyword>
<evidence type="ECO:0008006" key="7">
    <source>
        <dbReference type="Google" id="ProtNLM"/>
    </source>
</evidence>
<keyword evidence="6" id="KW-1185">Reference proteome</keyword>
<keyword evidence="4" id="KW-0560">Oxidoreductase</keyword>
<evidence type="ECO:0000313" key="6">
    <source>
        <dbReference type="Proteomes" id="UP001358417"/>
    </source>
</evidence>
<evidence type="ECO:0000313" key="5">
    <source>
        <dbReference type="EMBL" id="KAK5048684.1"/>
    </source>
</evidence>
<dbReference type="Pfam" id="PF13738">
    <property type="entry name" value="Pyr_redox_3"/>
    <property type="match status" value="1"/>
</dbReference>
<dbReference type="Proteomes" id="UP001358417">
    <property type="component" value="Unassembled WGS sequence"/>
</dbReference>
<dbReference type="AlphaFoldDB" id="A0AAV9N4I5"/>
<comment type="caution">
    <text evidence="5">The sequence shown here is derived from an EMBL/GenBank/DDBJ whole genome shotgun (WGS) entry which is preliminary data.</text>
</comment>
<proteinExistence type="predicted"/>
<dbReference type="EMBL" id="JAVRRD010000021">
    <property type="protein sequence ID" value="KAK5048684.1"/>
    <property type="molecule type" value="Genomic_DNA"/>
</dbReference>
<dbReference type="PANTHER" id="PTHR43098:SF5">
    <property type="entry name" value="DUAL-FUNCTIONAL MONOOXYGENASE_METHYLTRANSFERASE PSOF"/>
    <property type="match status" value="1"/>
</dbReference>
<protein>
    <recommendedName>
        <fullName evidence="7">Cyclohexanone monooxygenase</fullName>
    </recommendedName>
</protein>
<accession>A0AAV9N4I5</accession>
<dbReference type="GO" id="GO:0016491">
    <property type="term" value="F:oxidoreductase activity"/>
    <property type="evidence" value="ECO:0007669"/>
    <property type="project" value="UniProtKB-KW"/>
</dbReference>
<dbReference type="GeneID" id="89973950"/>
<organism evidence="5 6">
    <name type="scientific">Exophiala bonariae</name>
    <dbReference type="NCBI Taxonomy" id="1690606"/>
    <lineage>
        <taxon>Eukaryota</taxon>
        <taxon>Fungi</taxon>
        <taxon>Dikarya</taxon>
        <taxon>Ascomycota</taxon>
        <taxon>Pezizomycotina</taxon>
        <taxon>Eurotiomycetes</taxon>
        <taxon>Chaetothyriomycetidae</taxon>
        <taxon>Chaetothyriales</taxon>
        <taxon>Herpotrichiellaceae</taxon>
        <taxon>Exophiala</taxon>
    </lineage>
</organism>
<gene>
    <name evidence="5" type="ORF">LTR84_005775</name>
</gene>
<dbReference type="SUPFAM" id="SSF51905">
    <property type="entry name" value="FAD/NAD(P)-binding domain"/>
    <property type="match status" value="2"/>
</dbReference>
<keyword evidence="1" id="KW-0285">Flavoprotein</keyword>
<evidence type="ECO:0000256" key="3">
    <source>
        <dbReference type="ARBA" id="ARBA00022857"/>
    </source>
</evidence>